<evidence type="ECO:0000313" key="4">
    <source>
        <dbReference type="Proteomes" id="UP001500141"/>
    </source>
</evidence>
<keyword evidence="1" id="KW-0732">Signal</keyword>
<dbReference type="RefSeq" id="WP_264543764.1">
    <property type="nucleotide sequence ID" value="NZ_BAABIP010000007.1"/>
</dbReference>
<feature type="domain" description="Serine aminopeptidase S33" evidence="2">
    <location>
        <begin position="64"/>
        <end position="304"/>
    </location>
</feature>
<dbReference type="EMBL" id="BAABIP010000007">
    <property type="protein sequence ID" value="GAA4763156.1"/>
    <property type="molecule type" value="Genomic_DNA"/>
</dbReference>
<evidence type="ECO:0000313" key="3">
    <source>
        <dbReference type="EMBL" id="GAA4763156.1"/>
    </source>
</evidence>
<sequence length="333" mass="38496">MTIKKIFSVFLCFFSLTLFSQNIFKYEKEVDSLKNYKHEEIEFFNTEEKIKLSGTLISPKKDFEKIVIIIPGSGKDTRNSHYILAENLLENGIGVFRFDERGIGKSEGKYSELSNDLSNDLVFAFNSLKKKATKKIGLLGHSIGGVAILETIKSDINPDFIVLIEAPIVKNGDFILNQIEMDFENNIPQIMRDHKSKNEIINFLKDYFSLISKDNPKLTKSELAKFIKSRNFNKKFILLLNDSFLIEMLNKNIEEVLKTINIPTLYQTGTKDKIINHKREIDLIRSFNNKYIQIDIFQDLNHYLTEKNAPIGTSLYKMDKSAMNNIIKWILNV</sequence>
<dbReference type="Pfam" id="PF12146">
    <property type="entry name" value="Hydrolase_4"/>
    <property type="match status" value="1"/>
</dbReference>
<dbReference type="InterPro" id="IPR053145">
    <property type="entry name" value="AB_hydrolase_Est10"/>
</dbReference>
<dbReference type="InterPro" id="IPR029058">
    <property type="entry name" value="AB_hydrolase_fold"/>
</dbReference>
<keyword evidence="4" id="KW-1185">Reference proteome</keyword>
<evidence type="ECO:0000256" key="1">
    <source>
        <dbReference type="SAM" id="SignalP"/>
    </source>
</evidence>
<feature type="chain" id="PRO_5047400118" description="Serine aminopeptidase S33 domain-containing protein" evidence="1">
    <location>
        <begin position="21"/>
        <end position="333"/>
    </location>
</feature>
<dbReference type="SUPFAM" id="SSF53474">
    <property type="entry name" value="alpha/beta-Hydrolases"/>
    <property type="match status" value="1"/>
</dbReference>
<name>A0ABP8ZQE3_9FLAO</name>
<reference evidence="4" key="1">
    <citation type="journal article" date="2019" name="Int. J. Syst. Evol. Microbiol.">
        <title>The Global Catalogue of Microorganisms (GCM) 10K type strain sequencing project: providing services to taxonomists for standard genome sequencing and annotation.</title>
        <authorList>
            <consortium name="The Broad Institute Genomics Platform"/>
            <consortium name="The Broad Institute Genome Sequencing Center for Infectious Disease"/>
            <person name="Wu L."/>
            <person name="Ma J."/>
        </authorList>
    </citation>
    <scope>NUCLEOTIDE SEQUENCE [LARGE SCALE GENOMIC DNA]</scope>
    <source>
        <strain evidence="4">JCM 18198</strain>
    </source>
</reference>
<dbReference type="PANTHER" id="PTHR43265:SF1">
    <property type="entry name" value="ESTERASE ESTD"/>
    <property type="match status" value="1"/>
</dbReference>
<gene>
    <name evidence="3" type="ORF">GCM10023230_10750</name>
</gene>
<dbReference type="PANTHER" id="PTHR43265">
    <property type="entry name" value="ESTERASE ESTD"/>
    <property type="match status" value="1"/>
</dbReference>
<dbReference type="Gene3D" id="3.40.50.1820">
    <property type="entry name" value="alpha/beta hydrolase"/>
    <property type="match status" value="1"/>
</dbReference>
<dbReference type="Proteomes" id="UP001500141">
    <property type="component" value="Unassembled WGS sequence"/>
</dbReference>
<accession>A0ABP8ZQE3</accession>
<feature type="signal peptide" evidence="1">
    <location>
        <begin position="1"/>
        <end position="20"/>
    </location>
</feature>
<dbReference type="InterPro" id="IPR022742">
    <property type="entry name" value="Hydrolase_4"/>
</dbReference>
<evidence type="ECO:0000259" key="2">
    <source>
        <dbReference type="Pfam" id="PF12146"/>
    </source>
</evidence>
<comment type="caution">
    <text evidence="3">The sequence shown here is derived from an EMBL/GenBank/DDBJ whole genome shotgun (WGS) entry which is preliminary data.</text>
</comment>
<proteinExistence type="predicted"/>
<protein>
    <recommendedName>
        <fullName evidence="2">Serine aminopeptidase S33 domain-containing protein</fullName>
    </recommendedName>
</protein>
<organism evidence="3 4">
    <name type="scientific">Flavobacterium hankyongi</name>
    <dbReference type="NCBI Taxonomy" id="1176532"/>
    <lineage>
        <taxon>Bacteria</taxon>
        <taxon>Pseudomonadati</taxon>
        <taxon>Bacteroidota</taxon>
        <taxon>Flavobacteriia</taxon>
        <taxon>Flavobacteriales</taxon>
        <taxon>Flavobacteriaceae</taxon>
        <taxon>Flavobacterium</taxon>
    </lineage>
</organism>